<keyword evidence="8" id="KW-1185">Reference proteome</keyword>
<name>A0ABD2PQ10_9PLAT</name>
<sequence length="155" mass="17603">MNFLMIGLDAFTAGQVIKTLKELSRRGRTIIFSIHQPKYSIYKLFDSLTLVCKGNLVYHGAAGKYAINYFNRLGYRCEEHDNPTDFFMDILHGEASSINSSDQPSQSNSLRIFNLAQFRICLPKNEQTQPYPEHESKHLRGGGNCPAIPDETQMI</sequence>
<dbReference type="SUPFAM" id="SSF52540">
    <property type="entry name" value="P-loop containing nucleoside triphosphate hydrolases"/>
    <property type="match status" value="1"/>
</dbReference>
<keyword evidence="4" id="KW-1133">Transmembrane helix</keyword>
<dbReference type="Gene3D" id="3.40.50.300">
    <property type="entry name" value="P-loop containing nucleotide triphosphate hydrolases"/>
    <property type="match status" value="1"/>
</dbReference>
<accession>A0ABD2PQ10</accession>
<evidence type="ECO:0000256" key="4">
    <source>
        <dbReference type="ARBA" id="ARBA00022989"/>
    </source>
</evidence>
<dbReference type="EMBL" id="JBJKFK010003757">
    <property type="protein sequence ID" value="KAL3309585.1"/>
    <property type="molecule type" value="Genomic_DNA"/>
</dbReference>
<evidence type="ECO:0000313" key="7">
    <source>
        <dbReference type="EMBL" id="KAL3309585.1"/>
    </source>
</evidence>
<dbReference type="PANTHER" id="PTHR48041">
    <property type="entry name" value="ABC TRANSPORTER G FAMILY MEMBER 28"/>
    <property type="match status" value="1"/>
</dbReference>
<dbReference type="InterPro" id="IPR043926">
    <property type="entry name" value="ABCG_dom"/>
</dbReference>
<dbReference type="InterPro" id="IPR027417">
    <property type="entry name" value="P-loop_NTPase"/>
</dbReference>
<protein>
    <submittedName>
        <fullName evidence="7">ATP-binding cassette sub- G member 2</fullName>
    </submittedName>
</protein>
<evidence type="ECO:0000313" key="8">
    <source>
        <dbReference type="Proteomes" id="UP001626550"/>
    </source>
</evidence>
<organism evidence="7 8">
    <name type="scientific">Cichlidogyrus casuarinus</name>
    <dbReference type="NCBI Taxonomy" id="1844966"/>
    <lineage>
        <taxon>Eukaryota</taxon>
        <taxon>Metazoa</taxon>
        <taxon>Spiralia</taxon>
        <taxon>Lophotrochozoa</taxon>
        <taxon>Platyhelminthes</taxon>
        <taxon>Monogenea</taxon>
        <taxon>Monopisthocotylea</taxon>
        <taxon>Dactylogyridea</taxon>
        <taxon>Ancyrocephalidae</taxon>
        <taxon>Cichlidogyrus</taxon>
    </lineage>
</organism>
<keyword evidence="2" id="KW-0813">Transport</keyword>
<evidence type="ECO:0000256" key="1">
    <source>
        <dbReference type="ARBA" id="ARBA00004141"/>
    </source>
</evidence>
<feature type="domain" description="ABC transporter family G" evidence="6">
    <location>
        <begin position="35"/>
        <end position="107"/>
    </location>
</feature>
<evidence type="ECO:0000256" key="2">
    <source>
        <dbReference type="ARBA" id="ARBA00022448"/>
    </source>
</evidence>
<comment type="subcellular location">
    <subcellularLocation>
        <location evidence="1">Membrane</location>
        <topology evidence="1">Multi-pass membrane protein</topology>
    </subcellularLocation>
</comment>
<evidence type="ECO:0000256" key="3">
    <source>
        <dbReference type="ARBA" id="ARBA00022692"/>
    </source>
</evidence>
<dbReference type="Pfam" id="PF19055">
    <property type="entry name" value="ABC2_membrane_7"/>
    <property type="match status" value="1"/>
</dbReference>
<dbReference type="AlphaFoldDB" id="A0ABD2PQ10"/>
<keyword evidence="3" id="KW-0812">Transmembrane</keyword>
<keyword evidence="7" id="KW-0547">Nucleotide-binding</keyword>
<dbReference type="InterPro" id="IPR050352">
    <property type="entry name" value="ABCG_transporters"/>
</dbReference>
<keyword evidence="5" id="KW-0472">Membrane</keyword>
<dbReference type="PANTHER" id="PTHR48041:SF116">
    <property type="entry name" value="PROTEIN BROWN"/>
    <property type="match status" value="1"/>
</dbReference>
<dbReference type="GO" id="GO:0016020">
    <property type="term" value="C:membrane"/>
    <property type="evidence" value="ECO:0007669"/>
    <property type="project" value="UniProtKB-SubCell"/>
</dbReference>
<proteinExistence type="predicted"/>
<reference evidence="7 8" key="1">
    <citation type="submission" date="2024-11" db="EMBL/GenBank/DDBJ databases">
        <title>Adaptive evolution of stress response genes in parasites aligns with host niche diversity.</title>
        <authorList>
            <person name="Hahn C."/>
            <person name="Resl P."/>
        </authorList>
    </citation>
    <scope>NUCLEOTIDE SEQUENCE [LARGE SCALE GENOMIC DNA]</scope>
    <source>
        <strain evidence="7">EGGRZ-B1_66</strain>
        <tissue evidence="7">Body</tissue>
    </source>
</reference>
<keyword evidence="7" id="KW-0067">ATP-binding</keyword>
<comment type="caution">
    <text evidence="7">The sequence shown here is derived from an EMBL/GenBank/DDBJ whole genome shotgun (WGS) entry which is preliminary data.</text>
</comment>
<evidence type="ECO:0000259" key="6">
    <source>
        <dbReference type="Pfam" id="PF19055"/>
    </source>
</evidence>
<dbReference type="GO" id="GO:0005524">
    <property type="term" value="F:ATP binding"/>
    <property type="evidence" value="ECO:0007669"/>
    <property type="project" value="UniProtKB-KW"/>
</dbReference>
<evidence type="ECO:0000256" key="5">
    <source>
        <dbReference type="ARBA" id="ARBA00023136"/>
    </source>
</evidence>
<gene>
    <name evidence="7" type="primary">ABCG2_1</name>
    <name evidence="7" type="ORF">Ciccas_011869</name>
</gene>
<dbReference type="Proteomes" id="UP001626550">
    <property type="component" value="Unassembled WGS sequence"/>
</dbReference>